<sequence length="419" mass="45668">MTKPIWIKHAAQLATLASDVKGPRSKEAMSELGLIEDGSLWIEDGVIQAVGTTKELEARYADKLHEAEIVDATSHLVTPGLVDPHTHVVYGGSREREFEMRLEGATYMDIMNAGGGIHATTRMTREATEDALIEQTTRRLDSFLAHGVTTVEGKSGYGMDLETELKQLRVMKKLQNQHPIDLVPTFMGAHAVPPEYKGREDEFIDHLIHDMLPVVAKEKLAEFNDVFCEKGVYTPEQSERILEAGKRLGLIPKIHADEIVPYGGAELAAKVGAISAEHLLKASDEGIKAMAKSGTIACLLPATALYLREVAAAGRKMIDEGVAVAISTDCNPGSSPTTSMPLVMNLACILMRLTPAEALTAATYNAAHAINRQDQVGSLEVGKQADIVLWNVKNYQELQYLFGVNHVKAVWKKGVKVVN</sequence>
<feature type="binding site" evidence="7">
    <location>
        <position position="258"/>
    </location>
    <ligand>
        <name>4-imidazolone-5-propanoate</name>
        <dbReference type="ChEBI" id="CHEBI:77893"/>
    </ligand>
</feature>
<feature type="binding site" evidence="7">
    <location>
        <position position="87"/>
    </location>
    <ligand>
        <name>Fe(3+)</name>
        <dbReference type="ChEBI" id="CHEBI:29034"/>
    </ligand>
</feature>
<evidence type="ECO:0000256" key="4">
    <source>
        <dbReference type="ARBA" id="ARBA00022808"/>
    </source>
</evidence>
<feature type="binding site" evidence="7">
    <location>
        <position position="85"/>
    </location>
    <ligand>
        <name>Fe(3+)</name>
        <dbReference type="ChEBI" id="CHEBI:29034"/>
    </ligand>
</feature>
<feature type="binding site" evidence="7">
    <location>
        <position position="329"/>
    </location>
    <ligand>
        <name>Fe(3+)</name>
        <dbReference type="ChEBI" id="CHEBI:29034"/>
    </ligand>
</feature>
<evidence type="ECO:0000256" key="6">
    <source>
        <dbReference type="ARBA" id="ARBA00023004"/>
    </source>
</evidence>
<comment type="similarity">
    <text evidence="7">Belongs to the metallo-dependent hydrolases superfamily. HutI family.</text>
</comment>
<keyword evidence="5 7" id="KW-0862">Zinc</keyword>
<dbReference type="Gene3D" id="3.20.20.140">
    <property type="entry name" value="Metal-dependent hydrolases"/>
    <property type="match status" value="1"/>
</dbReference>
<proteinExistence type="inferred from homology"/>
<keyword evidence="7" id="KW-0963">Cytoplasm</keyword>
<dbReference type="InterPro" id="IPR005920">
    <property type="entry name" value="HutI"/>
</dbReference>
<name>A0ABW4MN76_9BACI</name>
<dbReference type="PANTHER" id="PTHR42752">
    <property type="entry name" value="IMIDAZOLONEPROPIONASE"/>
    <property type="match status" value="1"/>
</dbReference>
<feature type="binding site" evidence="7">
    <location>
        <position position="94"/>
    </location>
    <ligand>
        <name>4-imidazolone-5-propanoate</name>
        <dbReference type="ChEBI" id="CHEBI:77893"/>
    </ligand>
</feature>
<evidence type="ECO:0000256" key="2">
    <source>
        <dbReference type="ARBA" id="ARBA00022723"/>
    </source>
</evidence>
<comment type="function">
    <text evidence="7">Catalyzes the hydrolytic cleavage of the carbon-nitrogen bond in imidazolone-5-propanoate to yield N-formimidoyl-L-glutamate. It is the third step in the universal histidine degradation pathway.</text>
</comment>
<feature type="binding site" evidence="7">
    <location>
        <position position="334"/>
    </location>
    <ligand>
        <name>4-imidazolone-5-propanoate</name>
        <dbReference type="ChEBI" id="CHEBI:77893"/>
    </ligand>
</feature>
<dbReference type="Pfam" id="PF01979">
    <property type="entry name" value="Amidohydro_1"/>
    <property type="match status" value="1"/>
</dbReference>
<evidence type="ECO:0000259" key="8">
    <source>
        <dbReference type="Pfam" id="PF01979"/>
    </source>
</evidence>
<dbReference type="CDD" id="cd01296">
    <property type="entry name" value="Imidazolone-5PH"/>
    <property type="match status" value="1"/>
</dbReference>
<evidence type="ECO:0000256" key="5">
    <source>
        <dbReference type="ARBA" id="ARBA00022833"/>
    </source>
</evidence>
<accession>A0ABW4MN76</accession>
<dbReference type="InterPro" id="IPR032466">
    <property type="entry name" value="Metal_Hydrolase"/>
</dbReference>
<feature type="binding site" evidence="7">
    <location>
        <position position="85"/>
    </location>
    <ligand>
        <name>Zn(2+)</name>
        <dbReference type="ChEBI" id="CHEBI:29105"/>
    </ligand>
</feature>
<dbReference type="HAMAP" id="MF_00372">
    <property type="entry name" value="HutI"/>
    <property type="match status" value="1"/>
</dbReference>
<feature type="binding site" evidence="7">
    <location>
        <position position="87"/>
    </location>
    <ligand>
        <name>Zn(2+)</name>
        <dbReference type="ChEBI" id="CHEBI:29105"/>
    </ligand>
</feature>
<comment type="caution">
    <text evidence="9">The sequence shown here is derived from an EMBL/GenBank/DDBJ whole genome shotgun (WGS) entry which is preliminary data.</text>
</comment>
<comment type="catalytic activity">
    <reaction evidence="7">
        <text>4-imidazolone-5-propanoate + H2O = N-formimidoyl-L-glutamate</text>
        <dbReference type="Rhea" id="RHEA:23660"/>
        <dbReference type="ChEBI" id="CHEBI:15377"/>
        <dbReference type="ChEBI" id="CHEBI:58928"/>
        <dbReference type="ChEBI" id="CHEBI:77893"/>
        <dbReference type="EC" id="3.5.2.7"/>
    </reaction>
</comment>
<keyword evidence="2 7" id="KW-0479">Metal-binding</keyword>
<protein>
    <recommendedName>
        <fullName evidence="1 7">Imidazolonepropionase</fullName>
        <ecNumber evidence="1 7">3.5.2.7</ecNumber>
    </recommendedName>
    <alternativeName>
        <fullName evidence="7">Imidazolone-5-propionate hydrolase</fullName>
    </alternativeName>
</protein>
<feature type="binding site" evidence="7">
    <location>
        <position position="157"/>
    </location>
    <ligand>
        <name>4-imidazolone-5-propanoate</name>
        <dbReference type="ChEBI" id="CHEBI:77893"/>
    </ligand>
</feature>
<dbReference type="Gene3D" id="2.30.40.10">
    <property type="entry name" value="Urease, subunit C, domain 1"/>
    <property type="match status" value="1"/>
</dbReference>
<feature type="binding site" evidence="7">
    <location>
        <position position="255"/>
    </location>
    <ligand>
        <name>Zn(2+)</name>
        <dbReference type="ChEBI" id="CHEBI:29105"/>
    </ligand>
</feature>
<evidence type="ECO:0000313" key="10">
    <source>
        <dbReference type="Proteomes" id="UP001597227"/>
    </source>
</evidence>
<dbReference type="EC" id="3.5.2.7" evidence="1 7"/>
<feature type="binding site" evidence="7">
    <location>
        <position position="190"/>
    </location>
    <ligand>
        <name>4-imidazolone-5-propanoate</name>
        <dbReference type="ChEBI" id="CHEBI:77893"/>
    </ligand>
</feature>
<evidence type="ECO:0000256" key="1">
    <source>
        <dbReference type="ARBA" id="ARBA00012864"/>
    </source>
</evidence>
<keyword evidence="6 7" id="KW-0408">Iron</keyword>
<dbReference type="PANTHER" id="PTHR42752:SF1">
    <property type="entry name" value="IMIDAZOLONEPROPIONASE-RELATED"/>
    <property type="match status" value="1"/>
</dbReference>
<organism evidence="9 10">
    <name type="scientific">Fredinandcohnia salidurans</name>
    <dbReference type="NCBI Taxonomy" id="2595041"/>
    <lineage>
        <taxon>Bacteria</taxon>
        <taxon>Bacillati</taxon>
        <taxon>Bacillota</taxon>
        <taxon>Bacilli</taxon>
        <taxon>Bacillales</taxon>
        <taxon>Bacillaceae</taxon>
        <taxon>Fredinandcohnia</taxon>
    </lineage>
</organism>
<gene>
    <name evidence="7 9" type="primary">hutI</name>
    <name evidence="9" type="ORF">ACFSFW_11340</name>
</gene>
<dbReference type="Proteomes" id="UP001597227">
    <property type="component" value="Unassembled WGS sequence"/>
</dbReference>
<feature type="binding site" evidence="7">
    <location>
        <position position="331"/>
    </location>
    <ligand>
        <name>N-formimidoyl-L-glutamate</name>
        <dbReference type="ChEBI" id="CHEBI:58928"/>
    </ligand>
</feature>
<comment type="pathway">
    <text evidence="7">Amino-acid degradation; L-histidine degradation into L-glutamate; N-formimidoyl-L-glutamate from L-histidine: step 3/3.</text>
</comment>
<feature type="binding site" evidence="7">
    <location>
        <position position="333"/>
    </location>
    <ligand>
        <name>N-formimidoyl-L-glutamate</name>
        <dbReference type="ChEBI" id="CHEBI:58928"/>
    </ligand>
</feature>
<feature type="binding site" evidence="7">
    <location>
        <position position="157"/>
    </location>
    <ligand>
        <name>N-formimidoyl-L-glutamate</name>
        <dbReference type="ChEBI" id="CHEBI:58928"/>
    </ligand>
</feature>
<dbReference type="SUPFAM" id="SSF51556">
    <property type="entry name" value="Metallo-dependent hydrolases"/>
    <property type="match status" value="1"/>
</dbReference>
<dbReference type="RefSeq" id="WP_388038256.1">
    <property type="nucleotide sequence ID" value="NZ_JBHUEK010000018.1"/>
</dbReference>
<comment type="subcellular location">
    <subcellularLocation>
        <location evidence="7">Cytoplasm</location>
    </subcellularLocation>
</comment>
<dbReference type="GO" id="GO:0050480">
    <property type="term" value="F:imidazolonepropionase activity"/>
    <property type="evidence" value="ECO:0007669"/>
    <property type="project" value="UniProtKB-EC"/>
</dbReference>
<keyword evidence="4 7" id="KW-0369">Histidine metabolism</keyword>
<comment type="cofactor">
    <cofactor evidence="7">
        <name>Zn(2+)</name>
        <dbReference type="ChEBI" id="CHEBI:29105"/>
    </cofactor>
    <cofactor evidence="7">
        <name>Fe(3+)</name>
        <dbReference type="ChEBI" id="CHEBI:29034"/>
    </cofactor>
    <text evidence="7">Binds 1 zinc or iron ion per subunit.</text>
</comment>
<dbReference type="InterPro" id="IPR006680">
    <property type="entry name" value="Amidohydro-rel"/>
</dbReference>
<feature type="binding site" evidence="7">
    <location>
        <position position="255"/>
    </location>
    <ligand>
        <name>Fe(3+)</name>
        <dbReference type="ChEBI" id="CHEBI:29034"/>
    </ligand>
</feature>
<dbReference type="NCBIfam" id="TIGR01224">
    <property type="entry name" value="hutI"/>
    <property type="match status" value="1"/>
</dbReference>
<evidence type="ECO:0000313" key="9">
    <source>
        <dbReference type="EMBL" id="MFD1779263.1"/>
    </source>
</evidence>
<dbReference type="InterPro" id="IPR011059">
    <property type="entry name" value="Metal-dep_hydrolase_composite"/>
</dbReference>
<dbReference type="SUPFAM" id="SSF51338">
    <property type="entry name" value="Composite domain of metallo-dependent hydrolases"/>
    <property type="match status" value="1"/>
</dbReference>
<reference evidence="10" key="1">
    <citation type="journal article" date="2019" name="Int. J. Syst. Evol. Microbiol.">
        <title>The Global Catalogue of Microorganisms (GCM) 10K type strain sequencing project: providing services to taxonomists for standard genome sequencing and annotation.</title>
        <authorList>
            <consortium name="The Broad Institute Genomics Platform"/>
            <consortium name="The Broad Institute Genome Sequencing Center for Infectious Disease"/>
            <person name="Wu L."/>
            <person name="Ma J."/>
        </authorList>
    </citation>
    <scope>NUCLEOTIDE SEQUENCE [LARGE SCALE GENOMIC DNA]</scope>
    <source>
        <strain evidence="10">CCUG 15531</strain>
    </source>
</reference>
<evidence type="ECO:0000256" key="3">
    <source>
        <dbReference type="ARBA" id="ARBA00022801"/>
    </source>
</evidence>
<dbReference type="EMBL" id="JBHUEK010000018">
    <property type="protein sequence ID" value="MFD1779263.1"/>
    <property type="molecule type" value="Genomic_DNA"/>
</dbReference>
<keyword evidence="10" id="KW-1185">Reference proteome</keyword>
<evidence type="ECO:0000256" key="7">
    <source>
        <dbReference type="HAMAP-Rule" id="MF_00372"/>
    </source>
</evidence>
<keyword evidence="3 7" id="KW-0378">Hydrolase</keyword>
<feature type="binding site" evidence="7">
    <location>
        <position position="329"/>
    </location>
    <ligand>
        <name>Zn(2+)</name>
        <dbReference type="ChEBI" id="CHEBI:29105"/>
    </ligand>
</feature>
<feature type="domain" description="Amidohydrolase-related" evidence="8">
    <location>
        <begin position="76"/>
        <end position="415"/>
    </location>
</feature>